<name>A0A1A0C9D8_ACEPA</name>
<accession>A0A1A0C9D8</accession>
<gene>
    <name evidence="1" type="ORF">SRCM100623_02972</name>
</gene>
<reference evidence="1 2" key="1">
    <citation type="submission" date="2016-05" db="EMBL/GenBank/DDBJ databases">
        <title>Genome sequencing of Acetobacter pasteurianus strain SRCM100623.</title>
        <authorList>
            <person name="Song Y.R."/>
        </authorList>
    </citation>
    <scope>NUCLEOTIDE SEQUENCE [LARGE SCALE GENOMIC DNA]</scope>
    <source>
        <strain evidence="1 2">SRCM100623</strain>
    </source>
</reference>
<protein>
    <submittedName>
        <fullName evidence="1">Uncharacterized protein</fullName>
    </submittedName>
</protein>
<evidence type="ECO:0000313" key="2">
    <source>
        <dbReference type="Proteomes" id="UP000093796"/>
    </source>
</evidence>
<dbReference type="PATRIC" id="fig|438.15.peg.3279"/>
<dbReference type="Proteomes" id="UP000093796">
    <property type="component" value="Unassembled WGS sequence"/>
</dbReference>
<dbReference type="AlphaFoldDB" id="A0A1A0C9D8"/>
<dbReference type="EMBL" id="LYUD01000172">
    <property type="protein sequence ID" value="OAZ58917.1"/>
    <property type="molecule type" value="Genomic_DNA"/>
</dbReference>
<evidence type="ECO:0000313" key="1">
    <source>
        <dbReference type="EMBL" id="OAZ58917.1"/>
    </source>
</evidence>
<comment type="caution">
    <text evidence="1">The sequence shown here is derived from an EMBL/GenBank/DDBJ whole genome shotgun (WGS) entry which is preliminary data.</text>
</comment>
<sequence>MLSQHRKAQGFTLFQRAARMSTSLIEQSVKPRDGRIMLHVCISVPDKKSDDHEDALLFVNTEITQEQNAGWCHIWRWNGEVGQHAAHCVCCTGQGSLSAFLLARAQESVLGRCAPYQSVWVVCRKNEAERVQKRLQKEGFLNSFYKFVA</sequence>
<proteinExistence type="predicted"/>
<organism evidence="1 2">
    <name type="scientific">Acetobacter pasteurianus</name>
    <name type="common">Acetobacter turbidans</name>
    <dbReference type="NCBI Taxonomy" id="438"/>
    <lineage>
        <taxon>Bacteria</taxon>
        <taxon>Pseudomonadati</taxon>
        <taxon>Pseudomonadota</taxon>
        <taxon>Alphaproteobacteria</taxon>
        <taxon>Acetobacterales</taxon>
        <taxon>Acetobacteraceae</taxon>
        <taxon>Acetobacter</taxon>
    </lineage>
</organism>